<feature type="domain" description="Radical SAM core" evidence="7">
    <location>
        <begin position="53"/>
        <end position="300"/>
    </location>
</feature>
<dbReference type="Pfam" id="PF04055">
    <property type="entry name" value="Radical_SAM"/>
    <property type="match status" value="1"/>
</dbReference>
<dbReference type="SFLD" id="SFLDF00311">
    <property type="entry name" value="heme_degradation_proteins_(Hut"/>
    <property type="match status" value="1"/>
</dbReference>
<dbReference type="OrthoDB" id="9808022at2"/>
<dbReference type="InterPro" id="IPR007197">
    <property type="entry name" value="rSAM"/>
</dbReference>
<dbReference type="PROSITE" id="PS51918">
    <property type="entry name" value="RADICAL_SAM"/>
    <property type="match status" value="1"/>
</dbReference>
<sequence>MTTVDLSRYFANLDGDVISTAFASRRAVMPWRDRRPLGEDDIADIWSGVLAECGPPRRRLAYIHVPFCANHCLFCGFYRNAYTPAQAATYTDLLVAEIEREPGAAGIRHHPIDAVYLGGGTPSALSASDLARIVEAVRTNLPLSPDCEITLEGRIIHFDDDKIDASLAAGVNRISIGVQCFDTEVRRRQGRRASKDEAIRFIKGIRDRNRAALVIDLLYGLPGQTLDIWREDLRIAADLAPDGVDLYGLNLIPGSPLQRAVASGKQQPTTLQNLGAMYEAGASILGAKGWRQISNSHWARTPRERNRYNLRIKQGAECLAYGSGGGGTIGRYSYHVSSDLQIYSDGILAGRKPIGGMSLSDDLAIARHYVTAGFEVGHLDLGGLDVPHIANASALFLPLLEQWQRAGLVVMEGSVANLTLAGRFWYSNLIAAFNDIMSSAAPVSGTTHGAPPRHFKPHMKTGESV</sequence>
<dbReference type="NCBIfam" id="TIGR04107">
    <property type="entry name" value="rSAM_HutW"/>
    <property type="match status" value="1"/>
</dbReference>
<dbReference type="InterPro" id="IPR026332">
    <property type="entry name" value="HutW"/>
</dbReference>
<evidence type="ECO:0000256" key="2">
    <source>
        <dbReference type="ARBA" id="ARBA00022691"/>
    </source>
</evidence>
<dbReference type="Proteomes" id="UP000002033">
    <property type="component" value="Chromosome"/>
</dbReference>
<evidence type="ECO:0000313" key="9">
    <source>
        <dbReference type="Proteomes" id="UP000002033"/>
    </source>
</evidence>
<dbReference type="InterPro" id="IPR013785">
    <property type="entry name" value="Aldolase_TIM"/>
</dbReference>
<protein>
    <submittedName>
        <fullName evidence="8">Radical SAM domain protein</fullName>
    </submittedName>
</protein>
<dbReference type="SMART" id="SM00729">
    <property type="entry name" value="Elp3"/>
    <property type="match status" value="1"/>
</dbReference>
<dbReference type="GO" id="GO:0006779">
    <property type="term" value="P:porphyrin-containing compound biosynthetic process"/>
    <property type="evidence" value="ECO:0007669"/>
    <property type="project" value="TreeGrafter"/>
</dbReference>
<keyword evidence="2" id="KW-0949">S-adenosyl-L-methionine</keyword>
<dbReference type="GO" id="GO:0046872">
    <property type="term" value="F:metal ion binding"/>
    <property type="evidence" value="ECO:0007669"/>
    <property type="project" value="UniProtKB-KW"/>
</dbReference>
<dbReference type="PANTHER" id="PTHR13932:SF9">
    <property type="entry name" value="COPROPORPHYRINOGEN III OXIDASE"/>
    <property type="match status" value="1"/>
</dbReference>
<evidence type="ECO:0000313" key="8">
    <source>
        <dbReference type="EMBL" id="ADJ22420.1"/>
    </source>
</evidence>
<dbReference type="CDD" id="cd01335">
    <property type="entry name" value="Radical_SAM"/>
    <property type="match status" value="1"/>
</dbReference>
<dbReference type="SUPFAM" id="SSF102114">
    <property type="entry name" value="Radical SAM enzymes"/>
    <property type="match status" value="1"/>
</dbReference>
<evidence type="ECO:0000256" key="4">
    <source>
        <dbReference type="ARBA" id="ARBA00023004"/>
    </source>
</evidence>
<dbReference type="InterPro" id="IPR058240">
    <property type="entry name" value="rSAM_sf"/>
</dbReference>
<evidence type="ECO:0000256" key="6">
    <source>
        <dbReference type="SAM" id="MobiDB-lite"/>
    </source>
</evidence>
<dbReference type="EMBL" id="CP002083">
    <property type="protein sequence ID" value="ADJ22420.1"/>
    <property type="molecule type" value="Genomic_DNA"/>
</dbReference>
<dbReference type="eggNOG" id="COG0635">
    <property type="taxonomic scope" value="Bacteria"/>
</dbReference>
<dbReference type="GO" id="GO:0005737">
    <property type="term" value="C:cytoplasm"/>
    <property type="evidence" value="ECO:0007669"/>
    <property type="project" value="TreeGrafter"/>
</dbReference>
<dbReference type="RefSeq" id="WP_013214637.1">
    <property type="nucleotide sequence ID" value="NC_014313.1"/>
</dbReference>
<dbReference type="InterPro" id="IPR034505">
    <property type="entry name" value="Coproporphyrinogen-III_oxidase"/>
</dbReference>
<evidence type="ECO:0000259" key="7">
    <source>
        <dbReference type="PROSITE" id="PS51918"/>
    </source>
</evidence>
<proteinExistence type="predicted"/>
<dbReference type="Gene3D" id="3.20.20.70">
    <property type="entry name" value="Aldolase class I"/>
    <property type="match status" value="1"/>
</dbReference>
<reference evidence="9" key="1">
    <citation type="journal article" date="2011" name="J. Bacteriol.">
        <title>Genome sequences of eight morphologically diverse alphaproteobacteria.</title>
        <authorList>
            <consortium name="US DOE Joint Genome Institute"/>
            <person name="Brown P.J."/>
            <person name="Kysela D.T."/>
            <person name="Buechlein A."/>
            <person name="Hemmerich C."/>
            <person name="Brun Y.V."/>
        </authorList>
    </citation>
    <scope>NUCLEOTIDE SEQUENCE [LARGE SCALE GENOMIC DNA]</scope>
    <source>
        <strain evidence="9">ATCC 51888 / DSM 1869 / NCIB 11706 / TK 0415</strain>
    </source>
</reference>
<evidence type="ECO:0000256" key="3">
    <source>
        <dbReference type="ARBA" id="ARBA00022723"/>
    </source>
</evidence>
<dbReference type="HOGENOM" id="CLU_027579_4_0_5"/>
<gene>
    <name evidence="8" type="ordered locus">Hden_0599</name>
</gene>
<dbReference type="KEGG" id="hdn:Hden_0599"/>
<dbReference type="SFLD" id="SFLDS00029">
    <property type="entry name" value="Radical_SAM"/>
    <property type="match status" value="1"/>
</dbReference>
<keyword evidence="4" id="KW-0408">Iron</keyword>
<feature type="region of interest" description="Disordered" evidence="6">
    <location>
        <begin position="444"/>
        <end position="465"/>
    </location>
</feature>
<dbReference type="GO" id="GO:0003824">
    <property type="term" value="F:catalytic activity"/>
    <property type="evidence" value="ECO:0007669"/>
    <property type="project" value="InterPro"/>
</dbReference>
<evidence type="ECO:0000256" key="5">
    <source>
        <dbReference type="ARBA" id="ARBA00023014"/>
    </source>
</evidence>
<dbReference type="InterPro" id="IPR006638">
    <property type="entry name" value="Elp3/MiaA/NifB-like_rSAM"/>
</dbReference>
<dbReference type="AlphaFoldDB" id="D8JST5"/>
<organism evidence="8 9">
    <name type="scientific">Hyphomicrobium denitrificans (strain ATCC 51888 / DSM 1869 / NCIMB 11706 / TK 0415)</name>
    <dbReference type="NCBI Taxonomy" id="582899"/>
    <lineage>
        <taxon>Bacteria</taxon>
        <taxon>Pseudomonadati</taxon>
        <taxon>Pseudomonadota</taxon>
        <taxon>Alphaproteobacteria</taxon>
        <taxon>Hyphomicrobiales</taxon>
        <taxon>Hyphomicrobiaceae</taxon>
        <taxon>Hyphomicrobium</taxon>
    </lineage>
</organism>
<keyword evidence="3" id="KW-0479">Metal-binding</keyword>
<keyword evidence="5" id="KW-0411">Iron-sulfur</keyword>
<dbReference type="GO" id="GO:0051539">
    <property type="term" value="F:4 iron, 4 sulfur cluster binding"/>
    <property type="evidence" value="ECO:0007669"/>
    <property type="project" value="TreeGrafter"/>
</dbReference>
<comment type="cofactor">
    <cofactor evidence="1">
        <name>[4Fe-4S] cluster</name>
        <dbReference type="ChEBI" id="CHEBI:49883"/>
    </cofactor>
</comment>
<dbReference type="STRING" id="582899.Hden_0599"/>
<keyword evidence="9" id="KW-1185">Reference proteome</keyword>
<dbReference type="SFLD" id="SFLDG01065">
    <property type="entry name" value="anaerobic_coproporphyrinogen-I"/>
    <property type="match status" value="1"/>
</dbReference>
<accession>D8JST5</accession>
<evidence type="ECO:0000256" key="1">
    <source>
        <dbReference type="ARBA" id="ARBA00001966"/>
    </source>
</evidence>
<dbReference type="SFLD" id="SFLDG01082">
    <property type="entry name" value="B12-binding_domain_containing"/>
    <property type="match status" value="1"/>
</dbReference>
<dbReference type="PANTHER" id="PTHR13932">
    <property type="entry name" value="COPROPORPHYRINIGEN III OXIDASE"/>
    <property type="match status" value="1"/>
</dbReference>
<name>D8JST5_HYPDA</name>